<dbReference type="PROSITE" id="PS00656">
    <property type="entry name" value="GLYCOSYL_HYDROL_F6_2"/>
    <property type="match status" value="1"/>
</dbReference>
<dbReference type="Pfam" id="PF01341">
    <property type="entry name" value="Glyco_hydro_6"/>
    <property type="match status" value="1"/>
</dbReference>
<evidence type="ECO:0000256" key="2">
    <source>
        <dbReference type="ARBA" id="ARBA00022801"/>
    </source>
</evidence>
<dbReference type="PANTHER" id="PTHR34876:SF4">
    <property type="entry name" value="1,4-BETA-D-GLUCAN CELLOBIOHYDROLASE C-RELATED"/>
    <property type="match status" value="1"/>
</dbReference>
<dbReference type="EC" id="3.2.1.-" evidence="10"/>
<dbReference type="InterPro" id="IPR016288">
    <property type="entry name" value="Beta_cellobiohydrolase"/>
</dbReference>
<evidence type="ECO:0000256" key="5">
    <source>
        <dbReference type="ARBA" id="ARBA00023277"/>
    </source>
</evidence>
<keyword evidence="12" id="KW-1185">Reference proteome</keyword>
<dbReference type="RefSeq" id="WP_318354410.1">
    <property type="nucleotide sequence ID" value="NZ_JAWQEV010000004.1"/>
</dbReference>
<evidence type="ECO:0000256" key="6">
    <source>
        <dbReference type="ARBA" id="ARBA00023295"/>
    </source>
</evidence>
<keyword evidence="7 10" id="KW-0624">Polysaccharide degradation</keyword>
<evidence type="ECO:0000256" key="1">
    <source>
        <dbReference type="ARBA" id="ARBA00022729"/>
    </source>
</evidence>
<name>A0ABU4H3T2_9MICO</name>
<dbReference type="SUPFAM" id="SSF51989">
    <property type="entry name" value="Glycosyl hydrolases family 6, cellulases"/>
    <property type="match status" value="1"/>
</dbReference>
<keyword evidence="3 10" id="KW-0136">Cellulose degradation</keyword>
<evidence type="ECO:0000256" key="9">
    <source>
        <dbReference type="PROSITE-ProRule" id="PRU10057"/>
    </source>
</evidence>
<dbReference type="Proteomes" id="UP001283109">
    <property type="component" value="Unassembled WGS sequence"/>
</dbReference>
<dbReference type="PRINTS" id="PR00733">
    <property type="entry name" value="GLHYDRLASE6"/>
</dbReference>
<feature type="active site" description="Proton donor" evidence="9">
    <location>
        <position position="160"/>
    </location>
</feature>
<evidence type="ECO:0000256" key="10">
    <source>
        <dbReference type="RuleBase" id="RU361186"/>
    </source>
</evidence>
<dbReference type="GO" id="GO:0016787">
    <property type="term" value="F:hydrolase activity"/>
    <property type="evidence" value="ECO:0007669"/>
    <property type="project" value="UniProtKB-KW"/>
</dbReference>
<protein>
    <recommendedName>
        <fullName evidence="10">Glucanase</fullName>
        <ecNumber evidence="10">3.2.1.-</ecNumber>
    </recommendedName>
</protein>
<keyword evidence="2 10" id="KW-0378">Hydrolase</keyword>
<dbReference type="InterPro" id="IPR001524">
    <property type="entry name" value="Glyco_hydro_6_CS"/>
</dbReference>
<dbReference type="EMBL" id="JAWQEV010000004">
    <property type="protein sequence ID" value="MDW4573915.1"/>
    <property type="molecule type" value="Genomic_DNA"/>
</dbReference>
<feature type="signal peptide" evidence="10">
    <location>
        <begin position="1"/>
        <end position="31"/>
    </location>
</feature>
<reference evidence="11 12" key="1">
    <citation type="submission" date="2023-11" db="EMBL/GenBank/DDBJ databases">
        <title>Draft genome sequence of Microbacterium arthrosphaerae JCM 30492.</title>
        <authorList>
            <person name="Zhang G."/>
            <person name="Ding Y."/>
        </authorList>
    </citation>
    <scope>NUCLEOTIDE SEQUENCE [LARGE SCALE GENOMIC DNA]</scope>
    <source>
        <strain evidence="11 12">JCM 30492</strain>
    </source>
</reference>
<evidence type="ECO:0000313" key="12">
    <source>
        <dbReference type="Proteomes" id="UP001283109"/>
    </source>
</evidence>
<proteinExistence type="inferred from homology"/>
<keyword evidence="1 10" id="KW-0732">Signal</keyword>
<keyword evidence="4" id="KW-1015">Disulfide bond</keyword>
<dbReference type="InterPro" id="IPR036434">
    <property type="entry name" value="Beta_cellobiohydrolase_sf"/>
</dbReference>
<feature type="chain" id="PRO_5045007953" description="Glucanase" evidence="10">
    <location>
        <begin position="32"/>
        <end position="327"/>
    </location>
</feature>
<dbReference type="Gene3D" id="3.20.20.40">
    <property type="entry name" value="1, 4-beta cellobiohydrolase"/>
    <property type="match status" value="1"/>
</dbReference>
<evidence type="ECO:0000256" key="4">
    <source>
        <dbReference type="ARBA" id="ARBA00023157"/>
    </source>
</evidence>
<dbReference type="PANTHER" id="PTHR34876">
    <property type="match status" value="1"/>
</dbReference>
<evidence type="ECO:0000256" key="3">
    <source>
        <dbReference type="ARBA" id="ARBA00023001"/>
    </source>
</evidence>
<comment type="similarity">
    <text evidence="10">Belongs to the glycosyl hydrolase family 6.</text>
</comment>
<sequence>MPTSRRTLAIVATVGLVALGGAAAITAVALAGQGATPPGHGTVIVASELSQATDAASRAAAGTPEQAAAEYLSAQPTAFWLTPEAVPPGDVAKTIGQLAAEARAQSARVAVVVYGLPGRDCGGHSAGGLDEDAYADWTREIGAALREAADVSPIVVLEPDSLALAPECGNVEERVRQLRDAAEALRSDDTSIYVDAGHSQWLPVAEIADLVSRVAAGGGIRGFATNVSNYNATADEIAFAHELAGRLDGMHALIDTSRNGAGSDGEWCNPPGALVGEPGGAIGDDVVDTNLWIKPPGESDGECHGGPPAGAWWPAAAVELTREVRAG</sequence>
<organism evidence="11 12">
    <name type="scientific">Microbacterium arthrosphaerae</name>
    <dbReference type="NCBI Taxonomy" id="792652"/>
    <lineage>
        <taxon>Bacteria</taxon>
        <taxon>Bacillati</taxon>
        <taxon>Actinomycetota</taxon>
        <taxon>Actinomycetes</taxon>
        <taxon>Micrococcales</taxon>
        <taxon>Microbacteriaceae</taxon>
        <taxon>Microbacterium</taxon>
    </lineage>
</organism>
<keyword evidence="5 10" id="KW-0119">Carbohydrate metabolism</keyword>
<feature type="active site" evidence="8">
    <location>
        <position position="120"/>
    </location>
</feature>
<evidence type="ECO:0000313" key="11">
    <source>
        <dbReference type="EMBL" id="MDW4573915.1"/>
    </source>
</evidence>
<accession>A0ABU4H3T2</accession>
<comment type="caution">
    <text evidence="11">The sequence shown here is derived from an EMBL/GenBank/DDBJ whole genome shotgun (WGS) entry which is preliminary data.</text>
</comment>
<keyword evidence="6 10" id="KW-0326">Glycosidase</keyword>
<dbReference type="PROSITE" id="PS00655">
    <property type="entry name" value="GLYCOSYL_HYDROL_F6_1"/>
    <property type="match status" value="1"/>
</dbReference>
<dbReference type="PIRSF" id="PIRSF001100">
    <property type="entry name" value="Beta_cellobiohydrolase"/>
    <property type="match status" value="1"/>
</dbReference>
<gene>
    <name evidence="11" type="ORF">R8Z58_14125</name>
</gene>
<evidence type="ECO:0000256" key="7">
    <source>
        <dbReference type="ARBA" id="ARBA00023326"/>
    </source>
</evidence>
<evidence type="ECO:0000256" key="8">
    <source>
        <dbReference type="PROSITE-ProRule" id="PRU10056"/>
    </source>
</evidence>